<dbReference type="EMBL" id="LIDN01000445">
    <property type="protein sequence ID" value="KRP31604.1"/>
    <property type="molecule type" value="Genomic_DNA"/>
</dbReference>
<organism evidence="1 2">
    <name type="scientific">Verrucomicrobia subdivision 6 bacterium BACL9 MAG-120924-bin69</name>
    <dbReference type="NCBI Taxonomy" id="1655635"/>
    <lineage>
        <taxon>Bacteria</taxon>
        <taxon>Pseudomonadati</taxon>
        <taxon>Verrucomicrobiota</taxon>
        <taxon>Verrucomicrobiia</taxon>
        <taxon>Verrucomicrobiales</taxon>
        <taxon>Verrucomicrobia subdivision 6</taxon>
    </lineage>
</organism>
<evidence type="ECO:0000313" key="1">
    <source>
        <dbReference type="EMBL" id="KRP31604.1"/>
    </source>
</evidence>
<proteinExistence type="predicted"/>
<protein>
    <submittedName>
        <fullName evidence="1">Uncharacterized protein</fullName>
    </submittedName>
</protein>
<name>A0A0R2XB35_9BACT</name>
<feature type="non-terminal residue" evidence="1">
    <location>
        <position position="64"/>
    </location>
</feature>
<reference evidence="1 2" key="1">
    <citation type="submission" date="2015-10" db="EMBL/GenBank/DDBJ databases">
        <title>Metagenome-Assembled Genomes uncover a global brackish microbiome.</title>
        <authorList>
            <person name="Hugerth L.W."/>
            <person name="Larsson J."/>
            <person name="Alneberg J."/>
            <person name="Lindh M.V."/>
            <person name="Legrand C."/>
            <person name="Pinhassi J."/>
            <person name="Andersson A.F."/>
        </authorList>
    </citation>
    <scope>NUCLEOTIDE SEQUENCE [LARGE SCALE GENOMIC DNA]</scope>
    <source>
        <strain evidence="1">BACL9 MAG-120924-bin69</strain>
    </source>
</reference>
<dbReference type="AlphaFoldDB" id="A0A0R2XB35"/>
<evidence type="ECO:0000313" key="2">
    <source>
        <dbReference type="Proteomes" id="UP000051220"/>
    </source>
</evidence>
<gene>
    <name evidence="1" type="ORF">ABS33_08375</name>
</gene>
<accession>A0A0R2XB35</accession>
<comment type="caution">
    <text evidence="1">The sequence shown here is derived from an EMBL/GenBank/DDBJ whole genome shotgun (WGS) entry which is preliminary data.</text>
</comment>
<dbReference type="Proteomes" id="UP000051220">
    <property type="component" value="Unassembled WGS sequence"/>
</dbReference>
<sequence>MAEFGVADGSGREEDFNVRFLPLFVFGFVTLSWAGEMGQVQPVRLGKKFGYVDGAGGLVMDLEI</sequence>